<accession>A0A8D8X7P7</accession>
<organism evidence="2">
    <name type="scientific">Cacopsylla melanoneura</name>
    <dbReference type="NCBI Taxonomy" id="428564"/>
    <lineage>
        <taxon>Eukaryota</taxon>
        <taxon>Metazoa</taxon>
        <taxon>Ecdysozoa</taxon>
        <taxon>Arthropoda</taxon>
        <taxon>Hexapoda</taxon>
        <taxon>Insecta</taxon>
        <taxon>Pterygota</taxon>
        <taxon>Neoptera</taxon>
        <taxon>Paraneoptera</taxon>
        <taxon>Hemiptera</taxon>
        <taxon>Sternorrhyncha</taxon>
        <taxon>Psylloidea</taxon>
        <taxon>Psyllidae</taxon>
        <taxon>Psyllinae</taxon>
        <taxon>Cacopsylla</taxon>
    </lineage>
</organism>
<dbReference type="EMBL" id="HBUF01269571">
    <property type="protein sequence ID" value="CAG6684874.1"/>
    <property type="molecule type" value="Transcribed_RNA"/>
</dbReference>
<protein>
    <submittedName>
        <fullName evidence="2">Uncharacterized protein</fullName>
    </submittedName>
</protein>
<sequence>MFTRIIQLLVPTAFYLITTQCKLSDGVESSKHVHWVDLNMAGDEWTGIKDLIGKACDHCVDLATIVKGRQGAKALRKECQFDSTVKYPNGSLHKLCWIRQKELLDLGYKRTVYEVQFWTESPTVSQVRWANN</sequence>
<keyword evidence="1" id="KW-0732">Signal</keyword>
<evidence type="ECO:0000313" key="2">
    <source>
        <dbReference type="EMBL" id="CAG6684874.1"/>
    </source>
</evidence>
<dbReference type="EMBL" id="HBUF01269570">
    <property type="protein sequence ID" value="CAG6684873.1"/>
    <property type="molecule type" value="Transcribed_RNA"/>
</dbReference>
<reference evidence="2" key="1">
    <citation type="submission" date="2021-05" db="EMBL/GenBank/DDBJ databases">
        <authorList>
            <person name="Alioto T."/>
            <person name="Alioto T."/>
            <person name="Gomez Garrido J."/>
        </authorList>
    </citation>
    <scope>NUCLEOTIDE SEQUENCE</scope>
</reference>
<dbReference type="AlphaFoldDB" id="A0A8D8X7P7"/>
<name>A0A8D8X7P7_9HEMI</name>
<feature type="chain" id="PRO_5036262469" evidence="1">
    <location>
        <begin position="22"/>
        <end position="132"/>
    </location>
</feature>
<feature type="signal peptide" evidence="1">
    <location>
        <begin position="1"/>
        <end position="21"/>
    </location>
</feature>
<proteinExistence type="predicted"/>
<evidence type="ECO:0000256" key="1">
    <source>
        <dbReference type="SAM" id="SignalP"/>
    </source>
</evidence>